<dbReference type="PANTHER" id="PTHR46143:SF1">
    <property type="entry name" value="CALPAIN-7"/>
    <property type="match status" value="1"/>
</dbReference>
<dbReference type="InterPro" id="IPR036213">
    <property type="entry name" value="Calpain_III_sf"/>
</dbReference>
<dbReference type="Gene3D" id="2.60.120.380">
    <property type="match status" value="1"/>
</dbReference>
<dbReference type="InterPro" id="IPR051297">
    <property type="entry name" value="PalB/RIM13"/>
</dbReference>
<gene>
    <name evidence="7" type="ORF">BN860_11430g</name>
</gene>
<dbReference type="AlphaFoldDB" id="A0A8J2T577"/>
<keyword evidence="3" id="KW-0378">Hydrolase</keyword>
<feature type="domain" description="Calpain catalytic" evidence="6">
    <location>
        <begin position="69"/>
        <end position="317"/>
    </location>
</feature>
<dbReference type="Proteomes" id="UP000019375">
    <property type="component" value="Unassembled WGS sequence"/>
</dbReference>
<organism evidence="7 8">
    <name type="scientific">Zygosaccharomyces bailii (strain CLIB 213 / ATCC 58445 / CBS 680 / BCRC 21525 / NBRC 1098 / NCYC 1416 / NRRL Y-2227)</name>
    <dbReference type="NCBI Taxonomy" id="1333698"/>
    <lineage>
        <taxon>Eukaryota</taxon>
        <taxon>Fungi</taxon>
        <taxon>Dikarya</taxon>
        <taxon>Ascomycota</taxon>
        <taxon>Saccharomycotina</taxon>
        <taxon>Saccharomycetes</taxon>
        <taxon>Saccharomycetales</taxon>
        <taxon>Saccharomycetaceae</taxon>
        <taxon>Zygosaccharomyces</taxon>
    </lineage>
</organism>
<dbReference type="SMART" id="SM00230">
    <property type="entry name" value="CysPc"/>
    <property type="match status" value="1"/>
</dbReference>
<dbReference type="GO" id="GO:0004198">
    <property type="term" value="F:calcium-dependent cysteine-type endopeptidase activity"/>
    <property type="evidence" value="ECO:0007669"/>
    <property type="project" value="InterPro"/>
</dbReference>
<evidence type="ECO:0000313" key="8">
    <source>
        <dbReference type="Proteomes" id="UP000019375"/>
    </source>
</evidence>
<proteinExistence type="inferred from homology"/>
<dbReference type="InterPro" id="IPR001300">
    <property type="entry name" value="Peptidase_C2_calpain_cat"/>
</dbReference>
<reference evidence="8" key="1">
    <citation type="journal article" date="2013" name="Genome Announc.">
        <title>Genome sequence of the food spoilage yeast Zygosaccharomyces bailii CLIB 213(T).</title>
        <authorList>
            <person name="Galeote V."/>
            <person name="Bigey F."/>
            <person name="Devillers H."/>
            <person name="Neuveglise C."/>
            <person name="Dequin S."/>
        </authorList>
    </citation>
    <scope>NUCLEOTIDE SEQUENCE [LARGE SCALE GENOMIC DNA]</scope>
    <source>
        <strain evidence="8">CLIB 213 / ATCC 58445 / CBS 680 / CCRC 21525 / NBRC 1098 / NCYC 1416 / NRRL Y-2227</strain>
    </source>
</reference>
<dbReference type="EMBL" id="HG316455">
    <property type="protein sequence ID" value="CDF88488.1"/>
    <property type="molecule type" value="Genomic_DNA"/>
</dbReference>
<dbReference type="GO" id="GO:0006508">
    <property type="term" value="P:proteolysis"/>
    <property type="evidence" value="ECO:0007669"/>
    <property type="project" value="UniProtKB-KW"/>
</dbReference>
<keyword evidence="4" id="KW-0788">Thiol protease</keyword>
<protein>
    <recommendedName>
        <fullName evidence="5">Cysteine protease RIM13</fullName>
    </recommendedName>
</protein>
<dbReference type="SUPFAM" id="SSF49758">
    <property type="entry name" value="Calpain large subunit, middle domain (domain III)"/>
    <property type="match status" value="1"/>
</dbReference>
<keyword evidence="2" id="KW-0645">Protease</keyword>
<dbReference type="OrthoDB" id="167576at2759"/>
<evidence type="ECO:0000256" key="2">
    <source>
        <dbReference type="ARBA" id="ARBA00022670"/>
    </source>
</evidence>
<sequence>MDDWKLLNEVRRSLYLPKGGRNIKDVLGKLIMVASKSDDIDFVKSVLIVKEHFDSLHPKHKLLWLTSRVHGDLYPPLSVDIAGPLPWNGITQLANDKSQYCFKLPLKCNAEISEISQCRDIENCSFVASLISMKAHGVEGPRTRKVGDSIYHVNLYFNGSGHRLVSVDTSTVPTDEAGHQLSMCSRNLMDKIVEIAYLRVRANSYASRGSNTAVDTFMLTGYAPEVKSTTQPIMMENLIKLLQAGACLLAVGTGSHPSVLPLPLLHNHDYPIIGADLKGQKVILQDPLDPRLRPEVSFKDVVRGYEQLYVNWHTKKLFTYERTFEFFYNLDKCNRFDTAMEKPLFILENKSDSTQSVWLLLESHLIQGKSIAYLQELQTNLMTTLGAPHEGACDIGLQLLKLRLPRRESKTIFCHSSVSNAYTVHLYTNCNDVTMTRSAAEKFALVIECNADNVSDCYIGSPFYYKNPTFELNIDPRGDPRQVTVSLQLISQNPTDMVNLQIYNMDDDSLQRPILMDTHYAQQRHDRPFIPLFSKVSYKLVCSTYSEQPDHSYRLQVFSSGDASLLSRIRIKQIHVEFGGLPFQLERKVKCVEKRCRISFFTATNNTCFIRVVPPTLSRSVQLRCIVLKDDGIPIYGTENFQSPLPAGIILENCHILGPATYVLLVEVNGIKTELESFFVTLAIGSAKKLITDENFG</sequence>
<accession>A0A8J2T577</accession>
<dbReference type="PANTHER" id="PTHR46143">
    <property type="entry name" value="CALPAIN-7"/>
    <property type="match status" value="1"/>
</dbReference>
<name>A0A8J2T577_ZYGB2</name>
<evidence type="ECO:0000256" key="3">
    <source>
        <dbReference type="ARBA" id="ARBA00022801"/>
    </source>
</evidence>
<comment type="similarity">
    <text evidence="1">Belongs to the peptidase C2 family. PalB/RIM13 subfamily.</text>
</comment>
<evidence type="ECO:0000313" key="7">
    <source>
        <dbReference type="EMBL" id="CDF88488.1"/>
    </source>
</evidence>
<keyword evidence="8" id="KW-1185">Reference proteome</keyword>
<evidence type="ECO:0000256" key="1">
    <source>
        <dbReference type="ARBA" id="ARBA00010193"/>
    </source>
</evidence>
<evidence type="ECO:0000259" key="6">
    <source>
        <dbReference type="SMART" id="SM00230"/>
    </source>
</evidence>
<evidence type="ECO:0000256" key="5">
    <source>
        <dbReference type="ARBA" id="ARBA00042255"/>
    </source>
</evidence>
<dbReference type="SUPFAM" id="SSF54001">
    <property type="entry name" value="Cysteine proteinases"/>
    <property type="match status" value="1"/>
</dbReference>
<evidence type="ECO:0000256" key="4">
    <source>
        <dbReference type="ARBA" id="ARBA00022807"/>
    </source>
</evidence>
<dbReference type="InterPro" id="IPR038765">
    <property type="entry name" value="Papain-like_cys_pep_sf"/>
</dbReference>